<protein>
    <submittedName>
        <fullName evidence="1">Uncharacterized protein</fullName>
    </submittedName>
</protein>
<keyword evidence="2" id="KW-1185">Reference proteome</keyword>
<name>A0AAD9JPR0_9ANNE</name>
<dbReference type="AlphaFoldDB" id="A0AAD9JPR0"/>
<evidence type="ECO:0000313" key="2">
    <source>
        <dbReference type="Proteomes" id="UP001208570"/>
    </source>
</evidence>
<dbReference type="Proteomes" id="UP001208570">
    <property type="component" value="Unassembled WGS sequence"/>
</dbReference>
<sequence>MTRQQAKSTTWFQQRAWRVTASAFSRAAKADIGQPSLSLVRQICYPKAFQFTTKATR</sequence>
<dbReference type="Gene3D" id="3.90.320.10">
    <property type="match status" value="1"/>
</dbReference>
<dbReference type="InterPro" id="IPR011604">
    <property type="entry name" value="PDDEXK-like_dom_sf"/>
</dbReference>
<gene>
    <name evidence="1" type="ORF">LSH36_197g00060</name>
</gene>
<organism evidence="1 2">
    <name type="scientific">Paralvinella palmiformis</name>
    <dbReference type="NCBI Taxonomy" id="53620"/>
    <lineage>
        <taxon>Eukaryota</taxon>
        <taxon>Metazoa</taxon>
        <taxon>Spiralia</taxon>
        <taxon>Lophotrochozoa</taxon>
        <taxon>Annelida</taxon>
        <taxon>Polychaeta</taxon>
        <taxon>Sedentaria</taxon>
        <taxon>Canalipalpata</taxon>
        <taxon>Terebellida</taxon>
        <taxon>Terebelliformia</taxon>
        <taxon>Alvinellidae</taxon>
        <taxon>Paralvinella</taxon>
    </lineage>
</organism>
<reference evidence="1" key="1">
    <citation type="journal article" date="2023" name="Mol. Biol. Evol.">
        <title>Third-Generation Sequencing Reveals the Adaptive Role of the Epigenome in Three Deep-Sea Polychaetes.</title>
        <authorList>
            <person name="Perez M."/>
            <person name="Aroh O."/>
            <person name="Sun Y."/>
            <person name="Lan Y."/>
            <person name="Juniper S.K."/>
            <person name="Young C.R."/>
            <person name="Angers B."/>
            <person name="Qian P.Y."/>
        </authorList>
    </citation>
    <scope>NUCLEOTIDE SEQUENCE</scope>
    <source>
        <strain evidence="1">P08H-3</strain>
    </source>
</reference>
<evidence type="ECO:0000313" key="1">
    <source>
        <dbReference type="EMBL" id="KAK2157128.1"/>
    </source>
</evidence>
<comment type="caution">
    <text evidence="1">The sequence shown here is derived from an EMBL/GenBank/DDBJ whole genome shotgun (WGS) entry which is preliminary data.</text>
</comment>
<accession>A0AAD9JPR0</accession>
<dbReference type="EMBL" id="JAODUP010000197">
    <property type="protein sequence ID" value="KAK2157128.1"/>
    <property type="molecule type" value="Genomic_DNA"/>
</dbReference>
<proteinExistence type="predicted"/>